<organism evidence="6 7">
    <name type="scientific">Lupinus luteus</name>
    <name type="common">European yellow lupine</name>
    <dbReference type="NCBI Taxonomy" id="3873"/>
    <lineage>
        <taxon>Eukaryota</taxon>
        <taxon>Viridiplantae</taxon>
        <taxon>Streptophyta</taxon>
        <taxon>Embryophyta</taxon>
        <taxon>Tracheophyta</taxon>
        <taxon>Spermatophyta</taxon>
        <taxon>Magnoliopsida</taxon>
        <taxon>eudicotyledons</taxon>
        <taxon>Gunneridae</taxon>
        <taxon>Pentapetalae</taxon>
        <taxon>rosids</taxon>
        <taxon>fabids</taxon>
        <taxon>Fabales</taxon>
        <taxon>Fabaceae</taxon>
        <taxon>Papilionoideae</taxon>
        <taxon>50 kb inversion clade</taxon>
        <taxon>genistoids sensu lato</taxon>
        <taxon>core genistoids</taxon>
        <taxon>Genisteae</taxon>
        <taxon>Lupinus</taxon>
    </lineage>
</organism>
<evidence type="ECO:0000256" key="3">
    <source>
        <dbReference type="ARBA" id="ARBA00022833"/>
    </source>
</evidence>
<evidence type="ECO:0000256" key="4">
    <source>
        <dbReference type="SAM" id="MobiDB-lite"/>
    </source>
</evidence>
<evidence type="ECO:0000259" key="5">
    <source>
        <dbReference type="Pfam" id="PF04968"/>
    </source>
</evidence>
<evidence type="ECO:0000313" key="7">
    <source>
        <dbReference type="Proteomes" id="UP001497480"/>
    </source>
</evidence>
<accession>A0AAV1X7M6</accession>
<dbReference type="Proteomes" id="UP001497480">
    <property type="component" value="Unassembled WGS sequence"/>
</dbReference>
<protein>
    <recommendedName>
        <fullName evidence="5">CHORD domain-containing protein</fullName>
    </recommendedName>
</protein>
<dbReference type="Gene3D" id="4.10.1130.20">
    <property type="match status" value="1"/>
</dbReference>
<name>A0AAV1X7M6_LUPLU</name>
<proteinExistence type="predicted"/>
<comment type="caution">
    <text evidence="6">The sequence shown here is derived from an EMBL/GenBank/DDBJ whole genome shotgun (WGS) entry which is preliminary data.</text>
</comment>
<dbReference type="GO" id="GO:0046872">
    <property type="term" value="F:metal ion binding"/>
    <property type="evidence" value="ECO:0007669"/>
    <property type="project" value="UniProtKB-KW"/>
</dbReference>
<sequence>MTECNWAGQCWGHQVGTGDPHPKDQSTRHRLSAPYCIARPIRRQNVSVSEFNPPSNSTTTKHLASSNLEKSSEGLVDLENETNRRMIEETEVFKLDAGGLGAMLSSPNMIILMLHFPLRSTAVGSSSFLQGPIFHDGVKEWSCCKKRSHDLLS</sequence>
<reference evidence="6 7" key="1">
    <citation type="submission" date="2024-03" db="EMBL/GenBank/DDBJ databases">
        <authorList>
            <person name="Martinez-Hernandez J."/>
        </authorList>
    </citation>
    <scope>NUCLEOTIDE SEQUENCE [LARGE SCALE GENOMIC DNA]</scope>
</reference>
<keyword evidence="7" id="KW-1185">Reference proteome</keyword>
<evidence type="ECO:0000313" key="6">
    <source>
        <dbReference type="EMBL" id="CAL0316901.1"/>
    </source>
</evidence>
<keyword evidence="3" id="KW-0862">Zinc</keyword>
<feature type="domain" description="CHORD" evidence="5">
    <location>
        <begin position="131"/>
        <end position="150"/>
    </location>
</feature>
<keyword evidence="1" id="KW-0479">Metal-binding</keyword>
<evidence type="ECO:0000256" key="2">
    <source>
        <dbReference type="ARBA" id="ARBA00022737"/>
    </source>
</evidence>
<keyword evidence="2" id="KW-0677">Repeat</keyword>
<dbReference type="Pfam" id="PF04968">
    <property type="entry name" value="CHORD"/>
    <property type="match status" value="1"/>
</dbReference>
<dbReference type="EMBL" id="CAXHTB010000012">
    <property type="protein sequence ID" value="CAL0316901.1"/>
    <property type="molecule type" value="Genomic_DNA"/>
</dbReference>
<gene>
    <name evidence="6" type="ORF">LLUT_LOCUS17961</name>
</gene>
<dbReference type="AlphaFoldDB" id="A0AAV1X7M6"/>
<feature type="compositionally biased region" description="Polar residues" evidence="4">
    <location>
        <begin position="48"/>
        <end position="69"/>
    </location>
</feature>
<evidence type="ECO:0000256" key="1">
    <source>
        <dbReference type="ARBA" id="ARBA00022723"/>
    </source>
</evidence>
<dbReference type="InterPro" id="IPR007051">
    <property type="entry name" value="CHORD_dom"/>
</dbReference>
<feature type="region of interest" description="Disordered" evidence="4">
    <location>
        <begin position="48"/>
        <end position="71"/>
    </location>
</feature>